<organism evidence="2 3">
    <name type="scientific">Aspergillus viridinutans</name>
    <dbReference type="NCBI Taxonomy" id="75553"/>
    <lineage>
        <taxon>Eukaryota</taxon>
        <taxon>Fungi</taxon>
        <taxon>Dikarya</taxon>
        <taxon>Ascomycota</taxon>
        <taxon>Pezizomycotina</taxon>
        <taxon>Eurotiomycetes</taxon>
        <taxon>Eurotiomycetidae</taxon>
        <taxon>Eurotiales</taxon>
        <taxon>Aspergillaceae</taxon>
        <taxon>Aspergillus</taxon>
        <taxon>Aspergillus subgen. Fumigati</taxon>
    </lineage>
</organism>
<dbReference type="GeneID" id="66936972"/>
<name>A0A9P3C366_ASPVI</name>
<reference evidence="2 3" key="1">
    <citation type="submission" date="2021-02" db="EMBL/GenBank/DDBJ databases">
        <title>Pan-genome distribution and transcriptional activeness of fungal secondary metabolism genes in Aspergillus section Fumigati.</title>
        <authorList>
            <person name="Takahashi H."/>
            <person name="Umemura M."/>
            <person name="Ninomiya A."/>
            <person name="Kusuya Y."/>
            <person name="Urayama S."/>
            <person name="Shimizu M."/>
            <person name="Watanabe A."/>
            <person name="Kamei K."/>
            <person name="Yaguchi T."/>
            <person name="Hagiwara D."/>
        </authorList>
    </citation>
    <scope>NUCLEOTIDE SEQUENCE [LARGE SCALE GENOMIC DNA]</scope>
    <source>
        <strain evidence="2 3">IFM 47045</strain>
    </source>
</reference>
<evidence type="ECO:0000259" key="1">
    <source>
        <dbReference type="Pfam" id="PF01636"/>
    </source>
</evidence>
<comment type="caution">
    <text evidence="2">The sequence shown here is derived from an EMBL/GenBank/DDBJ whole genome shotgun (WGS) entry which is preliminary data.</text>
</comment>
<protein>
    <recommendedName>
        <fullName evidence="1">Aminoglycoside phosphotransferase domain-containing protein</fullName>
    </recommendedName>
</protein>
<dbReference type="EMBL" id="BOPL01000007">
    <property type="protein sequence ID" value="GIK04892.1"/>
    <property type="molecule type" value="Genomic_DNA"/>
</dbReference>
<dbReference type="OrthoDB" id="8300194at2759"/>
<dbReference type="PANTHER" id="PTHR21310">
    <property type="entry name" value="AMINOGLYCOSIDE PHOSPHOTRANSFERASE-RELATED-RELATED"/>
    <property type="match status" value="1"/>
</dbReference>
<gene>
    <name evidence="2" type="ORF">Aspvir_008990</name>
</gene>
<dbReference type="AlphaFoldDB" id="A0A9P3C366"/>
<dbReference type="InterPro" id="IPR011009">
    <property type="entry name" value="Kinase-like_dom_sf"/>
</dbReference>
<feature type="domain" description="Aminoglycoside phosphotransferase" evidence="1">
    <location>
        <begin position="55"/>
        <end position="233"/>
    </location>
</feature>
<dbReference type="PANTHER" id="PTHR21310:SF48">
    <property type="entry name" value="AMINOGLYCOSIDE PHOSPHOTRANSFERASE DOMAIN-CONTAINING PROTEIN"/>
    <property type="match status" value="1"/>
</dbReference>
<dbReference type="Proteomes" id="UP000710440">
    <property type="component" value="Unassembled WGS sequence"/>
</dbReference>
<dbReference type="InterPro" id="IPR002575">
    <property type="entry name" value="Aminoglycoside_PTrfase"/>
</dbReference>
<dbReference type="RefSeq" id="XP_043128078.1">
    <property type="nucleotide sequence ID" value="XM_043272143.1"/>
</dbReference>
<accession>A0A9P3C366</accession>
<dbReference type="CDD" id="cd05120">
    <property type="entry name" value="APH_ChoK_like"/>
    <property type="match status" value="1"/>
</dbReference>
<proteinExistence type="predicted"/>
<dbReference type="InterPro" id="IPR051678">
    <property type="entry name" value="AGP_Transferase"/>
</dbReference>
<keyword evidence="3" id="KW-1185">Reference proteome</keyword>
<dbReference type="Pfam" id="PF01636">
    <property type="entry name" value="APH"/>
    <property type="match status" value="1"/>
</dbReference>
<dbReference type="SUPFAM" id="SSF56112">
    <property type="entry name" value="Protein kinase-like (PK-like)"/>
    <property type="match status" value="1"/>
</dbReference>
<evidence type="ECO:0000313" key="2">
    <source>
        <dbReference type="EMBL" id="GIK04892.1"/>
    </source>
</evidence>
<dbReference type="Gene3D" id="3.90.1200.10">
    <property type="match status" value="1"/>
</dbReference>
<sequence>MDIPASCSACSWTLERQEGCRYESHVKLFYEMSDRGVWSLGSKFILKERSNSPPNFEAANLKFLRKETSIPLPDVLDDWTEDNGRYFLLMSRVPGVPLSSVWENMPASERENIAKQTADYLVQLRKLQSETMHALRDQPLYSASLFPTGYGLPHGPFSSDEELWADMSMALKGVPEAVRLRLRERMPPATPYTFTHGDLTYVNIMVKNGQLTGIIDWESSGYFPVWWEYTCAGIGLGRGDKEWKTLLQQYMPCHADAREFWLDFYALTRYPDLDERGWKVLKDNDKA</sequence>
<evidence type="ECO:0000313" key="3">
    <source>
        <dbReference type="Proteomes" id="UP000710440"/>
    </source>
</evidence>